<dbReference type="PANTHER" id="PTHR30501">
    <property type="entry name" value="UPF0597 PROTEIN YHAM"/>
    <property type="match status" value="1"/>
</dbReference>
<dbReference type="PANTHER" id="PTHR30501:SF2">
    <property type="entry name" value="UPF0597 PROTEIN YHAM"/>
    <property type="match status" value="1"/>
</dbReference>
<feature type="domain" description="Serine dehydratase-like alpha subunit" evidence="2">
    <location>
        <begin position="141"/>
        <end position="416"/>
    </location>
</feature>
<dbReference type="GO" id="GO:0080146">
    <property type="term" value="F:L-cysteine desulfhydrase activity"/>
    <property type="evidence" value="ECO:0007669"/>
    <property type="project" value="TreeGrafter"/>
</dbReference>
<dbReference type="InterPro" id="IPR021144">
    <property type="entry name" value="UPF0597"/>
</dbReference>
<evidence type="ECO:0000313" key="6">
    <source>
        <dbReference type="Proteomes" id="UP001321763"/>
    </source>
</evidence>
<dbReference type="EMBL" id="QMAP01000005">
    <property type="protein sequence ID" value="RXI48968.1"/>
    <property type="molecule type" value="Genomic_DNA"/>
</dbReference>
<dbReference type="HAMAP" id="MF_01845">
    <property type="entry name" value="UPF0597"/>
    <property type="match status" value="1"/>
</dbReference>
<evidence type="ECO:0000313" key="4">
    <source>
        <dbReference type="EMBL" id="RXI48968.1"/>
    </source>
</evidence>
<dbReference type="EMBL" id="AP026818">
    <property type="protein sequence ID" value="BDR81971.1"/>
    <property type="molecule type" value="Genomic_DNA"/>
</dbReference>
<dbReference type="PIRSF" id="PIRSF006054">
    <property type="entry name" value="UCP006054"/>
    <property type="match status" value="1"/>
</dbReference>
<evidence type="ECO:0000259" key="2">
    <source>
        <dbReference type="Pfam" id="PF03313"/>
    </source>
</evidence>
<dbReference type="Proteomes" id="UP000290921">
    <property type="component" value="Unassembled WGS sequence"/>
</dbReference>
<evidence type="ECO:0000313" key="5">
    <source>
        <dbReference type="Proteomes" id="UP000290921"/>
    </source>
</evidence>
<dbReference type="Pfam" id="PF03313">
    <property type="entry name" value="SDH_alpha"/>
    <property type="match status" value="1"/>
</dbReference>
<dbReference type="GO" id="GO:0019450">
    <property type="term" value="P:L-cysteine catabolic process to pyruvate"/>
    <property type="evidence" value="ECO:0007669"/>
    <property type="project" value="TreeGrafter"/>
</dbReference>
<reference evidence="4 5" key="1">
    <citation type="submission" date="2018-06" db="EMBL/GenBank/DDBJ databases">
        <title>Genome conservation of Clostridium tetani.</title>
        <authorList>
            <person name="Bruggemann H."/>
            <person name="Popoff M.R."/>
        </authorList>
    </citation>
    <scope>NUCLEOTIDE SEQUENCE [LARGE SCALE GENOMIC DNA]</scope>
    <source>
        <strain evidence="4 5">2017.061</strain>
    </source>
</reference>
<dbReference type="Proteomes" id="UP001321763">
    <property type="component" value="Chromosome"/>
</dbReference>
<dbReference type="InterPro" id="IPR005130">
    <property type="entry name" value="Ser_deHydtase-like_asu"/>
</dbReference>
<reference evidence="3 6" key="2">
    <citation type="submission" date="2022-09" db="EMBL/GenBank/DDBJ databases">
        <title>complete genome sequences of Clostridium tetani str. KHSU-234311-028 isolated from soil.</title>
        <authorList>
            <person name="Sekizuka T."/>
            <person name="Shitada C."/>
            <person name="Takahashi M."/>
            <person name="Kuroda M."/>
        </authorList>
    </citation>
    <scope>NUCLEOTIDE SEQUENCE [LARGE SCALE GENOMIC DNA]</scope>
    <source>
        <strain evidence="3 6">KHSU-234311-028</strain>
    </source>
</reference>
<sequence>MNREGLLIEILKNQVVPALGCTEPIAVAYGVSKAKEILGEEVEHMEVNVDRSIFKNGKEVGIPGTDKKGILIAAALSIIVGKSEYSLQVLKDLTNEDIPKALELIQNNVVKLNLKEGVKGLYIEIIASGNKNKSRVVIKNNHLNIVLLEKNGMCIEEKSEEKSSVSVNLRDEIRNFTIKDLKDFVDNVDIKDIYFINEGIAMNKRIAKEGLDNKLGLGLGDLLKSEENNVIEYAKAVTSGACEARMSGYPLPVMSSAGSGNHGLVAILPIASIGEKLEKNEEKVIRSVALSHLVTIYIKSYTGALSPVCGCGVAAGVGASAGLCYLMDGTLEQIYGAIKNMIAGISGMICDGAKLGCAYKLCISVSSSIDAARMALKNIFVPSNDGILDETAEKSIQNLGKVSTDGMSCTDEVILEVMLDRCN</sequence>
<dbReference type="RefSeq" id="WP_035140234.1">
    <property type="nucleotide sequence ID" value="NZ_AP026811.1"/>
</dbReference>
<accession>A0A4Q0VE00</accession>
<evidence type="ECO:0000313" key="3">
    <source>
        <dbReference type="EMBL" id="BDR81971.1"/>
    </source>
</evidence>
<gene>
    <name evidence="4" type="ORF">DP130_06025</name>
    <name evidence="3" type="ORF">K234311028_22170</name>
</gene>
<protein>
    <recommendedName>
        <fullName evidence="1">UPF0597 protein DP130_06025</fullName>
    </recommendedName>
</protein>
<evidence type="ECO:0000256" key="1">
    <source>
        <dbReference type="HAMAP-Rule" id="MF_01845"/>
    </source>
</evidence>
<proteinExistence type="inferred from homology"/>
<organism evidence="4 5">
    <name type="scientific">Clostridium tetani</name>
    <dbReference type="NCBI Taxonomy" id="1513"/>
    <lineage>
        <taxon>Bacteria</taxon>
        <taxon>Bacillati</taxon>
        <taxon>Bacillota</taxon>
        <taxon>Clostridia</taxon>
        <taxon>Eubacteriales</taxon>
        <taxon>Clostridiaceae</taxon>
        <taxon>Clostridium</taxon>
    </lineage>
</organism>
<dbReference type="AlphaFoldDB" id="A0A4Q0VE00"/>
<comment type="similarity">
    <text evidence="1">Belongs to the UPF0597 family.</text>
</comment>
<name>A0A4Q0VE00_CLOTA</name>